<dbReference type="RefSeq" id="WP_048310705.1">
    <property type="nucleotide sequence ID" value="NZ_CP119526.1"/>
</dbReference>
<feature type="domain" description="EamA" evidence="8">
    <location>
        <begin position="150"/>
        <end position="286"/>
    </location>
</feature>
<accession>A0A0J6D5G1</accession>
<evidence type="ECO:0000256" key="1">
    <source>
        <dbReference type="ARBA" id="ARBA00004651"/>
    </source>
</evidence>
<evidence type="ECO:0000313" key="10">
    <source>
        <dbReference type="Proteomes" id="UP000035996"/>
    </source>
</evidence>
<proteinExistence type="inferred from homology"/>
<sequence>MKKFGLYGGLFLLMVIWGFNVIAIKLLVTEFTPIMIQSVRIFSASLVVFAVLLIAKDLRKLSRKEANYTIFGAVTGVVGHHSLLAIGLTDTSASNAGLILGLVPLMTALFAVLFLKERMTFLKASGILLALIGVSFVVLSGGDGLGSASSGDLYVFLSVTAQAVSFIFIKKGTETMSSRLMTGWMLLAGSSTLFIIGLIVEPQGSSALQEATWTMWLIFAVSAVFATGLGHMFYNKAIYHIGPGEAAVFNNLTPFFALLGAAIFLSEPIGWKQVIGFVLIVVGVMLGTGTVDYIMKRRERRYTSLQSYPRMRG</sequence>
<reference evidence="9" key="1">
    <citation type="submission" date="2015-06" db="EMBL/GenBank/DDBJ databases">
        <authorList>
            <person name="Liu B."/>
            <person name="Wang J."/>
            <person name="Zhu Y."/>
            <person name="Liu G."/>
            <person name="Chen Q."/>
            <person name="Zheng C."/>
            <person name="Che J."/>
            <person name="Ge C."/>
            <person name="Shi H."/>
            <person name="Pan Z."/>
            <person name="Liu X."/>
        </authorList>
    </citation>
    <scope>NUCLEOTIDE SEQUENCE [LARGE SCALE GENOMIC DNA]</scope>
    <source>
        <strain evidence="9">DSM 16346</strain>
    </source>
</reference>
<dbReference type="SUPFAM" id="SSF103481">
    <property type="entry name" value="Multidrug resistance efflux transporter EmrE"/>
    <property type="match status" value="2"/>
</dbReference>
<keyword evidence="5 7" id="KW-1133">Transmembrane helix</keyword>
<keyword evidence="4 7" id="KW-0812">Transmembrane</keyword>
<feature type="transmembrane region" description="Helical" evidence="7">
    <location>
        <begin position="271"/>
        <end position="295"/>
    </location>
</feature>
<feature type="transmembrane region" description="Helical" evidence="7">
    <location>
        <begin position="94"/>
        <end position="114"/>
    </location>
</feature>
<feature type="transmembrane region" description="Helical" evidence="7">
    <location>
        <begin position="34"/>
        <end position="55"/>
    </location>
</feature>
<evidence type="ECO:0000256" key="6">
    <source>
        <dbReference type="ARBA" id="ARBA00023136"/>
    </source>
</evidence>
<feature type="transmembrane region" description="Helical" evidence="7">
    <location>
        <begin position="153"/>
        <end position="169"/>
    </location>
</feature>
<feature type="domain" description="EamA" evidence="8">
    <location>
        <begin position="10"/>
        <end position="138"/>
    </location>
</feature>
<gene>
    <name evidence="9" type="ORF">AB986_10180</name>
</gene>
<evidence type="ECO:0000256" key="4">
    <source>
        <dbReference type="ARBA" id="ARBA00022692"/>
    </source>
</evidence>
<dbReference type="InterPro" id="IPR000620">
    <property type="entry name" value="EamA_dom"/>
</dbReference>
<dbReference type="GO" id="GO:0005886">
    <property type="term" value="C:plasma membrane"/>
    <property type="evidence" value="ECO:0007669"/>
    <property type="project" value="UniProtKB-SubCell"/>
</dbReference>
<feature type="transmembrane region" description="Helical" evidence="7">
    <location>
        <begin position="7"/>
        <end position="28"/>
    </location>
</feature>
<feature type="transmembrane region" description="Helical" evidence="7">
    <location>
        <begin position="181"/>
        <end position="200"/>
    </location>
</feature>
<comment type="caution">
    <text evidence="9">The sequence shown here is derived from an EMBL/GenBank/DDBJ whole genome shotgun (WGS) entry which is preliminary data.</text>
</comment>
<dbReference type="Pfam" id="PF00892">
    <property type="entry name" value="EamA"/>
    <property type="match status" value="2"/>
</dbReference>
<dbReference type="Proteomes" id="UP000035996">
    <property type="component" value="Unassembled WGS sequence"/>
</dbReference>
<dbReference type="EMBL" id="LELK01000001">
    <property type="protein sequence ID" value="KMM39534.1"/>
    <property type="molecule type" value="Genomic_DNA"/>
</dbReference>
<comment type="similarity">
    <text evidence="2">Belongs to the EamA transporter family.</text>
</comment>
<feature type="transmembrane region" description="Helical" evidence="7">
    <location>
        <begin position="67"/>
        <end position="88"/>
    </location>
</feature>
<dbReference type="OrthoDB" id="4529062at2"/>
<organism evidence="9 10">
    <name type="scientific">Guptibacillus hwajinpoensis</name>
    <dbReference type="NCBI Taxonomy" id="208199"/>
    <lineage>
        <taxon>Bacteria</taxon>
        <taxon>Bacillati</taxon>
        <taxon>Bacillota</taxon>
        <taxon>Bacilli</taxon>
        <taxon>Bacillales</taxon>
        <taxon>Guptibacillaceae</taxon>
        <taxon>Guptibacillus</taxon>
    </lineage>
</organism>
<feature type="transmembrane region" description="Helical" evidence="7">
    <location>
        <begin position="121"/>
        <end position="141"/>
    </location>
</feature>
<comment type="subcellular location">
    <subcellularLocation>
        <location evidence="1">Cell membrane</location>
        <topology evidence="1">Multi-pass membrane protein</topology>
    </subcellularLocation>
</comment>
<evidence type="ECO:0000256" key="5">
    <source>
        <dbReference type="ARBA" id="ARBA00022989"/>
    </source>
</evidence>
<evidence type="ECO:0000313" key="9">
    <source>
        <dbReference type="EMBL" id="KMM39534.1"/>
    </source>
</evidence>
<feature type="transmembrane region" description="Helical" evidence="7">
    <location>
        <begin position="212"/>
        <end position="234"/>
    </location>
</feature>
<dbReference type="InterPro" id="IPR050638">
    <property type="entry name" value="AA-Vitamin_Transporters"/>
</dbReference>
<feature type="transmembrane region" description="Helical" evidence="7">
    <location>
        <begin position="246"/>
        <end position="265"/>
    </location>
</feature>
<dbReference type="PANTHER" id="PTHR32322">
    <property type="entry name" value="INNER MEMBRANE TRANSPORTER"/>
    <property type="match status" value="1"/>
</dbReference>
<evidence type="ECO:0000256" key="3">
    <source>
        <dbReference type="ARBA" id="ARBA00022475"/>
    </source>
</evidence>
<dbReference type="Gene3D" id="1.10.3730.20">
    <property type="match status" value="1"/>
</dbReference>
<keyword evidence="6 7" id="KW-0472">Membrane</keyword>
<name>A0A0J6D5G1_9BACL</name>
<dbReference type="InterPro" id="IPR037185">
    <property type="entry name" value="EmrE-like"/>
</dbReference>
<dbReference type="PANTHER" id="PTHR32322:SF18">
    <property type="entry name" value="S-ADENOSYLMETHIONINE_S-ADENOSYLHOMOCYSTEINE TRANSPORTER"/>
    <property type="match status" value="1"/>
</dbReference>
<evidence type="ECO:0000256" key="2">
    <source>
        <dbReference type="ARBA" id="ARBA00007362"/>
    </source>
</evidence>
<keyword evidence="10" id="KW-1185">Reference proteome</keyword>
<dbReference type="AlphaFoldDB" id="A0A0J6D5G1"/>
<keyword evidence="3" id="KW-1003">Cell membrane</keyword>
<evidence type="ECO:0000259" key="8">
    <source>
        <dbReference type="Pfam" id="PF00892"/>
    </source>
</evidence>
<protein>
    <submittedName>
        <fullName evidence="9">Membrane protein</fullName>
    </submittedName>
</protein>
<evidence type="ECO:0000256" key="7">
    <source>
        <dbReference type="SAM" id="Phobius"/>
    </source>
</evidence>
<dbReference type="STRING" id="157733.AB986_10180"/>